<keyword evidence="4" id="KW-1185">Reference proteome</keyword>
<dbReference type="HOGENOM" id="CLU_010721_14_0_1"/>
<dbReference type="Pfam" id="PF00646">
    <property type="entry name" value="F-box"/>
    <property type="match status" value="1"/>
</dbReference>
<name>A0A072V8B1_MEDTR</name>
<reference evidence="2 4" key="1">
    <citation type="journal article" date="2011" name="Nature">
        <title>The Medicago genome provides insight into the evolution of rhizobial symbioses.</title>
        <authorList>
            <person name="Young N.D."/>
            <person name="Debelle F."/>
            <person name="Oldroyd G.E."/>
            <person name="Geurts R."/>
            <person name="Cannon S.B."/>
            <person name="Udvardi M.K."/>
            <person name="Benedito V.A."/>
            <person name="Mayer K.F."/>
            <person name="Gouzy J."/>
            <person name="Schoof H."/>
            <person name="Van de Peer Y."/>
            <person name="Proost S."/>
            <person name="Cook D.R."/>
            <person name="Meyers B.C."/>
            <person name="Spannagl M."/>
            <person name="Cheung F."/>
            <person name="De Mita S."/>
            <person name="Krishnakumar V."/>
            <person name="Gundlach H."/>
            <person name="Zhou S."/>
            <person name="Mudge J."/>
            <person name="Bharti A.K."/>
            <person name="Murray J.D."/>
            <person name="Naoumkina M.A."/>
            <person name="Rosen B."/>
            <person name="Silverstein K.A."/>
            <person name="Tang H."/>
            <person name="Rombauts S."/>
            <person name="Zhao P.X."/>
            <person name="Zhou P."/>
            <person name="Barbe V."/>
            <person name="Bardou P."/>
            <person name="Bechner M."/>
            <person name="Bellec A."/>
            <person name="Berger A."/>
            <person name="Berges H."/>
            <person name="Bidwell S."/>
            <person name="Bisseling T."/>
            <person name="Choisne N."/>
            <person name="Couloux A."/>
            <person name="Denny R."/>
            <person name="Deshpande S."/>
            <person name="Dai X."/>
            <person name="Doyle J.J."/>
            <person name="Dudez A.M."/>
            <person name="Farmer A.D."/>
            <person name="Fouteau S."/>
            <person name="Franken C."/>
            <person name="Gibelin C."/>
            <person name="Gish J."/>
            <person name="Goldstein S."/>
            <person name="Gonzalez A.J."/>
            <person name="Green P.J."/>
            <person name="Hallab A."/>
            <person name="Hartog M."/>
            <person name="Hua A."/>
            <person name="Humphray S.J."/>
            <person name="Jeong D.H."/>
            <person name="Jing Y."/>
            <person name="Jocker A."/>
            <person name="Kenton S.M."/>
            <person name="Kim D.J."/>
            <person name="Klee K."/>
            <person name="Lai H."/>
            <person name="Lang C."/>
            <person name="Lin S."/>
            <person name="Macmil S.L."/>
            <person name="Magdelenat G."/>
            <person name="Matthews L."/>
            <person name="McCorrison J."/>
            <person name="Monaghan E.L."/>
            <person name="Mun J.H."/>
            <person name="Najar F.Z."/>
            <person name="Nicholson C."/>
            <person name="Noirot C."/>
            <person name="O'Bleness M."/>
            <person name="Paule C.R."/>
            <person name="Poulain J."/>
            <person name="Prion F."/>
            <person name="Qin B."/>
            <person name="Qu C."/>
            <person name="Retzel E.F."/>
            <person name="Riddle C."/>
            <person name="Sallet E."/>
            <person name="Samain S."/>
            <person name="Samson N."/>
            <person name="Sanders I."/>
            <person name="Saurat O."/>
            <person name="Scarpelli C."/>
            <person name="Schiex T."/>
            <person name="Segurens B."/>
            <person name="Severin A.J."/>
            <person name="Sherrier D.J."/>
            <person name="Shi R."/>
            <person name="Sims S."/>
            <person name="Singer S.R."/>
            <person name="Sinharoy S."/>
            <person name="Sterck L."/>
            <person name="Viollet A."/>
            <person name="Wang B.B."/>
            <person name="Wang K."/>
            <person name="Wang M."/>
            <person name="Wang X."/>
            <person name="Warfsmann J."/>
            <person name="Weissenbach J."/>
            <person name="White D.D."/>
            <person name="White J.D."/>
            <person name="Wiley G.B."/>
            <person name="Wincker P."/>
            <person name="Xing Y."/>
            <person name="Yang L."/>
            <person name="Yao Z."/>
            <person name="Ying F."/>
            <person name="Zhai J."/>
            <person name="Zhou L."/>
            <person name="Zuber A."/>
            <person name="Denarie J."/>
            <person name="Dixon R.A."/>
            <person name="May G.D."/>
            <person name="Schwartz D.C."/>
            <person name="Rogers J."/>
            <person name="Quetier F."/>
            <person name="Town C.D."/>
            <person name="Roe B.A."/>
        </authorList>
    </citation>
    <scope>NUCLEOTIDE SEQUENCE [LARGE SCALE GENOMIC DNA]</scope>
    <source>
        <strain evidence="2">A17</strain>
        <strain evidence="3 4">cv. Jemalong A17</strain>
    </source>
</reference>
<dbReference type="PANTHER" id="PTHR31900:SF32">
    <property type="entry name" value="F-BOX_RNI_FBD-LIKE DOMAIN PROTEIN"/>
    <property type="match status" value="1"/>
</dbReference>
<evidence type="ECO:0000313" key="2">
    <source>
        <dbReference type="EMBL" id="KEH38279.1"/>
    </source>
</evidence>
<evidence type="ECO:0000259" key="1">
    <source>
        <dbReference type="Pfam" id="PF00646"/>
    </source>
</evidence>
<gene>
    <name evidence="2" type="ordered locus">MTR_2g067210</name>
</gene>
<sequence>MRQKKEKTHHTTLTKFFVYSCSKKGDCNEHMEGGSTKKRAREPREEDVIGSKLPESVITRILSLLPTKEAVRTCVLSKSWIDRWKSITNLQLDDTDLCNYTNICTFCKTEWKKEECFVNFVNKVTDDNTSLIFSTIGLENFSFVIYNKRCVSLQNTWISSIFKNLRIHSYFYKLPFSPSTSDDLFSSCSLQELELRLKVYSTIKVPTTSLHFQQLKFLNLYGVFFDIDPSSDSMNLNLPLVKKFEISNCHWSKYKDVFVQAPLLETISIGQEADFFMVKTHDPCAQSIKFNALHVKEFNYCGYGLSHKIHLPACDSVSVTFLEVSKVESEIRRIPFTRLLFQQFHQVKCIKFEDFPLELEGLPVGHLPVFSMLSHLELGLVTNIEVIIGFLQNSPVLKTLVLKCNKAKGMWMEAGLWQIVNERIDRKALIFEQLDFLSQSKLGMFITILRSIWRRPNDKLWEDKETRLVEAFCFDLSPNRSNKNENLLKNK</sequence>
<organism evidence="2 4">
    <name type="scientific">Medicago truncatula</name>
    <name type="common">Barrel medic</name>
    <name type="synonym">Medicago tribuloides</name>
    <dbReference type="NCBI Taxonomy" id="3880"/>
    <lineage>
        <taxon>Eukaryota</taxon>
        <taxon>Viridiplantae</taxon>
        <taxon>Streptophyta</taxon>
        <taxon>Embryophyta</taxon>
        <taxon>Tracheophyta</taxon>
        <taxon>Spermatophyta</taxon>
        <taxon>Magnoliopsida</taxon>
        <taxon>eudicotyledons</taxon>
        <taxon>Gunneridae</taxon>
        <taxon>Pentapetalae</taxon>
        <taxon>rosids</taxon>
        <taxon>fabids</taxon>
        <taxon>Fabales</taxon>
        <taxon>Fabaceae</taxon>
        <taxon>Papilionoideae</taxon>
        <taxon>50 kb inversion clade</taxon>
        <taxon>NPAAA clade</taxon>
        <taxon>Hologalegina</taxon>
        <taxon>IRL clade</taxon>
        <taxon>Trifolieae</taxon>
        <taxon>Medicago</taxon>
    </lineage>
</organism>
<protein>
    <submittedName>
        <fullName evidence="2">F-box/RNI superfamily protein, putative</fullName>
    </submittedName>
</protein>
<dbReference type="PANTHER" id="PTHR31900">
    <property type="entry name" value="F-BOX/RNI SUPERFAMILY PROTEIN-RELATED"/>
    <property type="match status" value="1"/>
</dbReference>
<dbReference type="EnsemblPlants" id="KEH38279">
    <property type="protein sequence ID" value="KEH38279"/>
    <property type="gene ID" value="MTR_2g067210"/>
</dbReference>
<dbReference type="InterPro" id="IPR053781">
    <property type="entry name" value="F-box_AtFBL13-like"/>
</dbReference>
<reference evidence="3" key="3">
    <citation type="submission" date="2015-04" db="UniProtKB">
        <authorList>
            <consortium name="EnsemblPlants"/>
        </authorList>
    </citation>
    <scope>IDENTIFICATION</scope>
    <source>
        <strain evidence="3">cv. Jemalong A17</strain>
    </source>
</reference>
<evidence type="ECO:0000313" key="4">
    <source>
        <dbReference type="Proteomes" id="UP000002051"/>
    </source>
</evidence>
<dbReference type="Proteomes" id="UP000002051">
    <property type="component" value="Chromosome 2"/>
</dbReference>
<proteinExistence type="predicted"/>
<dbReference type="CDD" id="cd22160">
    <property type="entry name" value="F-box_AtFBL13-like"/>
    <property type="match status" value="1"/>
</dbReference>
<dbReference type="PaxDb" id="3880-AES84902"/>
<dbReference type="AlphaFoldDB" id="A0A072V8B1"/>
<dbReference type="InterPro" id="IPR001810">
    <property type="entry name" value="F-box_dom"/>
</dbReference>
<reference evidence="2 4" key="2">
    <citation type="journal article" date="2014" name="BMC Genomics">
        <title>An improved genome release (version Mt4.0) for the model legume Medicago truncatula.</title>
        <authorList>
            <person name="Tang H."/>
            <person name="Krishnakumar V."/>
            <person name="Bidwell S."/>
            <person name="Rosen B."/>
            <person name="Chan A."/>
            <person name="Zhou S."/>
            <person name="Gentzbittel L."/>
            <person name="Childs K.L."/>
            <person name="Yandell M."/>
            <person name="Gundlach H."/>
            <person name="Mayer K.F."/>
            <person name="Schwartz D.C."/>
            <person name="Town C.D."/>
        </authorList>
    </citation>
    <scope>GENOME REANNOTATION</scope>
    <source>
        <strain evidence="2">A17</strain>
        <strain evidence="3 4">cv. Jemalong A17</strain>
    </source>
</reference>
<dbReference type="InterPro" id="IPR050232">
    <property type="entry name" value="FBL13/AtMIF1-like"/>
</dbReference>
<dbReference type="EMBL" id="CM001218">
    <property type="protein sequence ID" value="KEH38279.1"/>
    <property type="molecule type" value="Genomic_DNA"/>
</dbReference>
<accession>A0A072V8B1</accession>
<dbReference type="SUPFAM" id="SSF81383">
    <property type="entry name" value="F-box domain"/>
    <property type="match status" value="1"/>
</dbReference>
<dbReference type="InterPro" id="IPR036047">
    <property type="entry name" value="F-box-like_dom_sf"/>
</dbReference>
<evidence type="ECO:0000313" key="3">
    <source>
        <dbReference type="EnsemblPlants" id="KEH38279"/>
    </source>
</evidence>
<feature type="domain" description="F-box" evidence="1">
    <location>
        <begin position="51"/>
        <end position="87"/>
    </location>
</feature>